<dbReference type="SUPFAM" id="SSF51735">
    <property type="entry name" value="NAD(P)-binding Rossmann-fold domains"/>
    <property type="match status" value="1"/>
</dbReference>
<proteinExistence type="predicted"/>
<dbReference type="InterPro" id="IPR036291">
    <property type="entry name" value="NAD(P)-bd_dom_sf"/>
</dbReference>
<dbReference type="NCBIfam" id="TIGR02622">
    <property type="entry name" value="CDP_4_6_dhtase"/>
    <property type="match status" value="1"/>
</dbReference>
<dbReference type="PANTHER" id="PTHR43000">
    <property type="entry name" value="DTDP-D-GLUCOSE 4,6-DEHYDRATASE-RELATED"/>
    <property type="match status" value="1"/>
</dbReference>
<sequence length="358" mass="39957">MEKMVRSVPRRPDPAHWRGRRVLLTGHTGFKGAWLAYWLQKMGTHVSGIALPPEGQPNLSEALGLATQIDSRYLDIRNAGLLKQELQRIQPEVVFHLAAQALVRPGYAHPLETFATNVMGTANLLEAMRGVASIRAAVLITTDKVYKNLEHMAPYPETAELGGYDPYSASKAASEMVIASYRDAFLREQGIALAVARAGNVIGGGDWSCDRLLPDAVRAWQQDRLLHIRRPDAVRPWQHVLEPLSAYLCLAELLPQNPGYACAWNFGPDGAATVREVIQFATQAYGRGRTEFATREEGPHESGLLALDVRKAREELQIYERWSLQESIARSMRWYRDFEQGIPAAVLCARDLEAYEAN</sequence>
<keyword evidence="3" id="KW-1185">Reference proteome</keyword>
<name>A0A850QQC1_9BURK</name>
<dbReference type="GO" id="GO:0047733">
    <property type="term" value="F:CDP-glucose 4,6-dehydratase activity"/>
    <property type="evidence" value="ECO:0007669"/>
    <property type="project" value="UniProtKB-EC"/>
</dbReference>
<evidence type="ECO:0000313" key="2">
    <source>
        <dbReference type="EMBL" id="NVO78266.1"/>
    </source>
</evidence>
<dbReference type="InterPro" id="IPR016040">
    <property type="entry name" value="NAD(P)-bd_dom"/>
</dbReference>
<accession>A0A850QQC1</accession>
<dbReference type="AlphaFoldDB" id="A0A850QQC1"/>
<evidence type="ECO:0000259" key="1">
    <source>
        <dbReference type="Pfam" id="PF16363"/>
    </source>
</evidence>
<comment type="caution">
    <text evidence="2">The sequence shown here is derived from an EMBL/GenBank/DDBJ whole genome shotgun (WGS) entry which is preliminary data.</text>
</comment>
<protein>
    <submittedName>
        <fullName evidence="2">CDP-glucose 4,6-dehydratase</fullName>
        <ecNumber evidence="2">4.2.1.45</ecNumber>
    </submittedName>
</protein>
<keyword evidence="2" id="KW-0456">Lyase</keyword>
<dbReference type="EC" id="4.2.1.45" evidence="2"/>
<gene>
    <name evidence="2" type="primary">rfbG</name>
    <name evidence="2" type="ORF">HV832_10530</name>
</gene>
<reference evidence="2 3" key="1">
    <citation type="submission" date="2020-06" db="EMBL/GenBank/DDBJ databases">
        <authorList>
            <person name="Qiu C."/>
            <person name="Liu Z."/>
        </authorList>
    </citation>
    <scope>NUCLEOTIDE SEQUENCE [LARGE SCALE GENOMIC DNA]</scope>
    <source>
        <strain evidence="2 3">EM 1</strain>
    </source>
</reference>
<dbReference type="EMBL" id="JABXYJ010000005">
    <property type="protein sequence ID" value="NVO78266.1"/>
    <property type="molecule type" value="Genomic_DNA"/>
</dbReference>
<organism evidence="2 3">
    <name type="scientific">Undibacterium oligocarboniphilum</name>
    <dbReference type="NCBI Taxonomy" id="666702"/>
    <lineage>
        <taxon>Bacteria</taxon>
        <taxon>Pseudomonadati</taxon>
        <taxon>Pseudomonadota</taxon>
        <taxon>Betaproteobacteria</taxon>
        <taxon>Burkholderiales</taxon>
        <taxon>Oxalobacteraceae</taxon>
        <taxon>Undibacterium</taxon>
    </lineage>
</organism>
<dbReference type="Gene3D" id="3.40.50.720">
    <property type="entry name" value="NAD(P)-binding Rossmann-like Domain"/>
    <property type="match status" value="1"/>
</dbReference>
<dbReference type="InterPro" id="IPR013445">
    <property type="entry name" value="CDP_4_6_deHydtase"/>
</dbReference>
<dbReference type="Pfam" id="PF16363">
    <property type="entry name" value="GDP_Man_Dehyd"/>
    <property type="match status" value="1"/>
</dbReference>
<evidence type="ECO:0000313" key="3">
    <source>
        <dbReference type="Proteomes" id="UP000588051"/>
    </source>
</evidence>
<dbReference type="Gene3D" id="3.90.25.10">
    <property type="entry name" value="UDP-galactose 4-epimerase, domain 1"/>
    <property type="match status" value="1"/>
</dbReference>
<feature type="domain" description="NAD(P)-binding" evidence="1">
    <location>
        <begin position="23"/>
        <end position="328"/>
    </location>
</feature>
<dbReference type="Proteomes" id="UP000588051">
    <property type="component" value="Unassembled WGS sequence"/>
</dbReference>